<comment type="caution">
    <text evidence="1">The sequence shown here is derived from an EMBL/GenBank/DDBJ whole genome shotgun (WGS) entry which is preliminary data.</text>
</comment>
<reference evidence="2" key="2">
    <citation type="submission" date="2016-01" db="EMBL/GenBank/DDBJ databases">
        <title>Diatom-associated endosymboitic cyanobacterium lacks core nitrogen metabolism enzymes.</title>
        <authorList>
            <person name="Hilton J.A."/>
            <person name="Foster R.A."/>
            <person name="Tripp H.J."/>
            <person name="Carter B.J."/>
            <person name="Zehr J.P."/>
            <person name="Villareal T.A."/>
        </authorList>
    </citation>
    <scope>NUCLEOTIDE SEQUENCE [LARGE SCALE GENOMIC DNA]</scope>
    <source>
        <strain evidence="2">HH01</strain>
    </source>
</reference>
<name>M1X4X5_9NOST</name>
<protein>
    <submittedName>
        <fullName evidence="1">Uncharacterized protein</fullName>
    </submittedName>
</protein>
<proteinExistence type="predicted"/>
<evidence type="ECO:0000313" key="1">
    <source>
        <dbReference type="EMBL" id="CCH66851.1"/>
    </source>
</evidence>
<gene>
    <name evidence="1" type="ORF">RINTHH_6960</name>
</gene>
<dbReference type="EMBL" id="CAIY01000028">
    <property type="protein sequence ID" value="CCH66851.1"/>
    <property type="molecule type" value="Genomic_DNA"/>
</dbReference>
<keyword evidence="2" id="KW-1185">Reference proteome</keyword>
<sequence length="52" mass="5974">MFLVTRSIFLLIHPKIINGECLPRRLPMFIPMFGLNPTVTLKVVYLNSKTLS</sequence>
<evidence type="ECO:0000313" key="2">
    <source>
        <dbReference type="Proteomes" id="UP000053051"/>
    </source>
</evidence>
<dbReference type="Proteomes" id="UP000053051">
    <property type="component" value="Unassembled WGS sequence"/>
</dbReference>
<organism evidence="1 2">
    <name type="scientific">Richelia intracellularis HH01</name>
    <dbReference type="NCBI Taxonomy" id="1165094"/>
    <lineage>
        <taxon>Bacteria</taxon>
        <taxon>Bacillati</taxon>
        <taxon>Cyanobacteriota</taxon>
        <taxon>Cyanophyceae</taxon>
        <taxon>Nostocales</taxon>
        <taxon>Nostocaceae</taxon>
        <taxon>Richelia</taxon>
    </lineage>
</organism>
<reference evidence="1 2" key="1">
    <citation type="submission" date="2012-05" db="EMBL/GenBank/DDBJ databases">
        <authorList>
            <person name="Hilton J."/>
        </authorList>
    </citation>
    <scope>NUCLEOTIDE SEQUENCE [LARGE SCALE GENOMIC DNA]</scope>
    <source>
        <strain evidence="1 2">HH01</strain>
    </source>
</reference>
<accession>M1X4X5</accession>
<dbReference type="AlphaFoldDB" id="M1X4X5"/>